<name>Q7N2C5_PHOLL</name>
<organism evidence="1 2">
    <name type="scientific">Photorhabdus laumondii subsp. laumondii (strain DSM 15139 / CIP 105565 / TT01)</name>
    <name type="common">Photorhabdus luminescens subsp. laumondii</name>
    <dbReference type="NCBI Taxonomy" id="243265"/>
    <lineage>
        <taxon>Bacteria</taxon>
        <taxon>Pseudomonadati</taxon>
        <taxon>Pseudomonadota</taxon>
        <taxon>Gammaproteobacteria</taxon>
        <taxon>Enterobacterales</taxon>
        <taxon>Morganellaceae</taxon>
        <taxon>Photorhabdus</taxon>
    </lineage>
</organism>
<dbReference type="STRING" id="243265.plu3161"/>
<evidence type="ECO:0000313" key="1">
    <source>
        <dbReference type="EMBL" id="CAE15535.1"/>
    </source>
</evidence>
<protein>
    <submittedName>
        <fullName evidence="1">Photorhabdus luminescens subsp. laumondii TTO1 complete genome segment 11/17</fullName>
    </submittedName>
</protein>
<dbReference type="KEGG" id="plu:plu3161"/>
<evidence type="ECO:0000313" key="2">
    <source>
        <dbReference type="Proteomes" id="UP000002514"/>
    </source>
</evidence>
<dbReference type="EMBL" id="BX571869">
    <property type="protein sequence ID" value="CAE15535.1"/>
    <property type="molecule type" value="Genomic_DNA"/>
</dbReference>
<dbReference type="HOGENOM" id="CLU_3219918_0_0_6"/>
<accession>Q7N2C5</accession>
<dbReference type="AlphaFoldDB" id="Q7N2C5"/>
<sequence>MTQKLSPRTVLKLAISPYPAKFIAKFFIKANRHYTLTILFGYHP</sequence>
<proteinExistence type="predicted"/>
<reference evidence="2" key="1">
    <citation type="journal article" date="2003" name="Nat. Biotechnol.">
        <title>The genome sequence of the entomopathogenic bacterium Photorhabdus luminescens.</title>
        <authorList>
            <person name="Duchaud E."/>
            <person name="Rusniok C."/>
            <person name="Frangeul L."/>
            <person name="Buchrieser C."/>
            <person name="Givaudan A."/>
            <person name="Taourit S."/>
            <person name="Bocs S."/>
            <person name="Boursaux-Eude C."/>
            <person name="Chandler M."/>
            <person name="Charles J.-F."/>
            <person name="Dassa E."/>
            <person name="Derose R."/>
            <person name="Derzelle S."/>
            <person name="Freyssinet G."/>
            <person name="Gaudriault S."/>
            <person name="Medigue C."/>
            <person name="Lanois A."/>
            <person name="Powell K."/>
            <person name="Siguier P."/>
            <person name="Vincent R."/>
            <person name="Wingate V."/>
            <person name="Zouine M."/>
            <person name="Glaser P."/>
            <person name="Boemare N."/>
            <person name="Danchin A."/>
            <person name="Kunst F."/>
        </authorList>
    </citation>
    <scope>NUCLEOTIDE SEQUENCE [LARGE SCALE GENOMIC DNA]</scope>
    <source>
        <strain evidence="2">DSM 15139 / CIP 105565 / TT01</strain>
    </source>
</reference>
<gene>
    <name evidence="1" type="ordered locus">plu3161</name>
</gene>
<dbReference type="Proteomes" id="UP000002514">
    <property type="component" value="Chromosome"/>
</dbReference>
<keyword evidence="2" id="KW-1185">Reference proteome</keyword>